<evidence type="ECO:0000313" key="2">
    <source>
        <dbReference type="Proteomes" id="UP000322667"/>
    </source>
</evidence>
<accession>A0A5D2NPP3</accession>
<dbReference type="Proteomes" id="UP000322667">
    <property type="component" value="Chromosome A10"/>
</dbReference>
<proteinExistence type="predicted"/>
<organism evidence="1 2">
    <name type="scientific">Gossypium tomentosum</name>
    <name type="common">Hawaiian cotton</name>
    <name type="synonym">Gossypium sandvicense</name>
    <dbReference type="NCBI Taxonomy" id="34277"/>
    <lineage>
        <taxon>Eukaryota</taxon>
        <taxon>Viridiplantae</taxon>
        <taxon>Streptophyta</taxon>
        <taxon>Embryophyta</taxon>
        <taxon>Tracheophyta</taxon>
        <taxon>Spermatophyta</taxon>
        <taxon>Magnoliopsida</taxon>
        <taxon>eudicotyledons</taxon>
        <taxon>Gunneridae</taxon>
        <taxon>Pentapetalae</taxon>
        <taxon>rosids</taxon>
        <taxon>malvids</taxon>
        <taxon>Malvales</taxon>
        <taxon>Malvaceae</taxon>
        <taxon>Malvoideae</taxon>
        <taxon>Gossypium</taxon>
    </lineage>
</organism>
<dbReference type="AlphaFoldDB" id="A0A5D2NPP3"/>
<gene>
    <name evidence="1" type="ORF">ES332_A10G107400v1</name>
</gene>
<sequence>MVLLPLSHRILTYTSTITKPARIQGSMSRASCEAYGGVCGTRCRAYKGRSWRSYGAEGWGLAAAQEAKTLGFLFLKYFGLFGPM</sequence>
<reference evidence="1 2" key="1">
    <citation type="submission" date="2019-07" db="EMBL/GenBank/DDBJ databases">
        <title>WGS assembly of Gossypium tomentosum.</title>
        <authorList>
            <person name="Chen Z.J."/>
            <person name="Sreedasyam A."/>
            <person name="Ando A."/>
            <person name="Song Q."/>
            <person name="De L."/>
            <person name="Hulse-Kemp A."/>
            <person name="Ding M."/>
            <person name="Ye W."/>
            <person name="Kirkbride R."/>
            <person name="Jenkins J."/>
            <person name="Plott C."/>
            <person name="Lovell J."/>
            <person name="Lin Y.-M."/>
            <person name="Vaughn R."/>
            <person name="Liu B."/>
            <person name="Li W."/>
            <person name="Simpson S."/>
            <person name="Scheffler B."/>
            <person name="Saski C."/>
            <person name="Grover C."/>
            <person name="Hu G."/>
            <person name="Conover J."/>
            <person name="Carlson J."/>
            <person name="Shu S."/>
            <person name="Boston L."/>
            <person name="Williams M."/>
            <person name="Peterson D."/>
            <person name="Mcgee K."/>
            <person name="Jones D."/>
            <person name="Wendel J."/>
            <person name="Stelly D."/>
            <person name="Grimwood J."/>
            <person name="Schmutz J."/>
        </authorList>
    </citation>
    <scope>NUCLEOTIDE SEQUENCE [LARGE SCALE GENOMIC DNA]</scope>
    <source>
        <strain evidence="1">7179.01</strain>
    </source>
</reference>
<keyword evidence="2" id="KW-1185">Reference proteome</keyword>
<evidence type="ECO:0000313" key="1">
    <source>
        <dbReference type="EMBL" id="TYI05699.1"/>
    </source>
</evidence>
<protein>
    <submittedName>
        <fullName evidence="1">Uncharacterized protein</fullName>
    </submittedName>
</protein>
<name>A0A5D2NPP3_GOSTO</name>
<dbReference type="EMBL" id="CM017619">
    <property type="protein sequence ID" value="TYI05699.1"/>
    <property type="molecule type" value="Genomic_DNA"/>
</dbReference>